<dbReference type="OrthoDB" id="5965518at2"/>
<reference evidence="1 2" key="1">
    <citation type="journal article" date="2017" name="Int. J. Syst. Evol. Microbiol.">
        <title>Mucilaginibacterpsychrotolerans sp. nov., isolated from peatlands.</title>
        <authorList>
            <person name="Deng Y."/>
            <person name="Shen L."/>
            <person name="Xu B."/>
            <person name="Liu Y."/>
            <person name="Gu Z."/>
            <person name="Liu H."/>
            <person name="Zhou Y."/>
        </authorList>
    </citation>
    <scope>NUCLEOTIDE SEQUENCE [LARGE SCALE GENOMIC DNA]</scope>
    <source>
        <strain evidence="1 2">NH7-4</strain>
    </source>
</reference>
<comment type="caution">
    <text evidence="1">The sequence shown here is derived from an EMBL/GenBank/DDBJ whole genome shotgun (WGS) entry which is preliminary data.</text>
</comment>
<evidence type="ECO:0000313" key="1">
    <source>
        <dbReference type="EMBL" id="TFF37286.1"/>
    </source>
</evidence>
<name>A0A4Y8SFW7_9SPHI</name>
<accession>A0A4Y8SFW7</accession>
<sequence length="99" mass="11663">MIGLELFGDAFAPKNLQLTSLKPFTALKKLTHLDLASASVIDKSYEYILEMENLERLDLLVKMQKELREQIKSNHKNLRAGFFMDYDFEKNKFFEGKEW</sequence>
<dbReference type="Proteomes" id="UP000297540">
    <property type="component" value="Unassembled WGS sequence"/>
</dbReference>
<dbReference type="AlphaFoldDB" id="A0A4Y8SFW7"/>
<organism evidence="1 2">
    <name type="scientific">Mucilaginibacter psychrotolerans</name>
    <dbReference type="NCBI Taxonomy" id="1524096"/>
    <lineage>
        <taxon>Bacteria</taxon>
        <taxon>Pseudomonadati</taxon>
        <taxon>Bacteroidota</taxon>
        <taxon>Sphingobacteriia</taxon>
        <taxon>Sphingobacteriales</taxon>
        <taxon>Sphingobacteriaceae</taxon>
        <taxon>Mucilaginibacter</taxon>
    </lineage>
</organism>
<proteinExistence type="predicted"/>
<dbReference type="RefSeq" id="WP_133231265.1">
    <property type="nucleotide sequence ID" value="NZ_SOZE01000011.1"/>
</dbReference>
<keyword evidence="2" id="KW-1185">Reference proteome</keyword>
<protein>
    <submittedName>
        <fullName evidence="1">Uncharacterized protein</fullName>
    </submittedName>
</protein>
<evidence type="ECO:0000313" key="2">
    <source>
        <dbReference type="Proteomes" id="UP000297540"/>
    </source>
</evidence>
<dbReference type="EMBL" id="SOZE01000011">
    <property type="protein sequence ID" value="TFF37286.1"/>
    <property type="molecule type" value="Genomic_DNA"/>
</dbReference>
<gene>
    <name evidence="1" type="ORF">E2R66_12685</name>
</gene>